<accession>C6V3X9</accession>
<dbReference type="AlphaFoldDB" id="C6V3X9"/>
<evidence type="ECO:0000256" key="2">
    <source>
        <dbReference type="SAM" id="SignalP"/>
    </source>
</evidence>
<feature type="region of interest" description="Disordered" evidence="1">
    <location>
        <begin position="30"/>
        <end position="53"/>
    </location>
</feature>
<name>C6V3X9_NEORI</name>
<gene>
    <name evidence="3" type="ordered locus">NRI_0097</name>
</gene>
<protein>
    <submittedName>
        <fullName evidence="3">Uncharacterized protein</fullName>
    </submittedName>
</protein>
<dbReference type="EMBL" id="CP001431">
    <property type="protein sequence ID" value="ACT69102.1"/>
    <property type="molecule type" value="Genomic_DNA"/>
</dbReference>
<keyword evidence="4" id="KW-1185">Reference proteome</keyword>
<feature type="compositionally biased region" description="Polar residues" evidence="1">
    <location>
        <begin position="30"/>
        <end position="44"/>
    </location>
</feature>
<reference evidence="3 4" key="1">
    <citation type="journal article" date="2009" name="Nucleic Acids Res.">
        <title>Analysis of complete genome sequence of Neorickettsia risticii: causative agent of Potomac horse fever.</title>
        <authorList>
            <person name="Lin M."/>
            <person name="Zhang C."/>
            <person name="Gibson K."/>
            <person name="Rikihisa Y."/>
        </authorList>
    </citation>
    <scope>NUCLEOTIDE SEQUENCE [LARGE SCALE GENOMIC DNA]</scope>
    <source>
        <strain evidence="3 4">Illinois</strain>
    </source>
</reference>
<dbReference type="HOGENOM" id="CLU_3063909_0_0_5"/>
<dbReference type="RefSeq" id="WP_012779499.1">
    <property type="nucleotide sequence ID" value="NC_013009.1"/>
</dbReference>
<evidence type="ECO:0000313" key="4">
    <source>
        <dbReference type="Proteomes" id="UP000001627"/>
    </source>
</evidence>
<feature type="chain" id="PRO_5002971836" evidence="2">
    <location>
        <begin position="27"/>
        <end position="53"/>
    </location>
</feature>
<sequence>MSPDKVLLLCAFCCLAVFMAVAIALAMRGTTQGTSVEQVSSVSNMGGDRGKGD</sequence>
<evidence type="ECO:0000313" key="3">
    <source>
        <dbReference type="EMBL" id="ACT69102.1"/>
    </source>
</evidence>
<proteinExistence type="predicted"/>
<dbReference type="KEGG" id="nri:NRI_0097"/>
<feature type="signal peptide" evidence="2">
    <location>
        <begin position="1"/>
        <end position="26"/>
    </location>
</feature>
<dbReference type="Proteomes" id="UP000001627">
    <property type="component" value="Chromosome"/>
</dbReference>
<keyword evidence="2" id="KW-0732">Signal</keyword>
<evidence type="ECO:0000256" key="1">
    <source>
        <dbReference type="SAM" id="MobiDB-lite"/>
    </source>
</evidence>
<organism evidence="3 4">
    <name type="scientific">Neorickettsia risticii (strain Illinois)</name>
    <dbReference type="NCBI Taxonomy" id="434131"/>
    <lineage>
        <taxon>Bacteria</taxon>
        <taxon>Pseudomonadati</taxon>
        <taxon>Pseudomonadota</taxon>
        <taxon>Alphaproteobacteria</taxon>
        <taxon>Rickettsiales</taxon>
        <taxon>Anaplasmataceae</taxon>
        <taxon>Neorickettsia</taxon>
    </lineage>
</organism>